<feature type="compositionally biased region" description="Basic residues" evidence="1">
    <location>
        <begin position="1"/>
        <end position="17"/>
    </location>
</feature>
<dbReference type="Proteomes" id="UP000887159">
    <property type="component" value="Unassembled WGS sequence"/>
</dbReference>
<name>A0A8X7BAD5_TRICX</name>
<sequence length="96" mass="10763">MVNAKRRISAKRTHQFRGNRSTNKNCSSTSTNGSSSKIKMIAAFDVEMTEYEDKPLTGNIIMDTEVLNCSPLLCCPRCFQECLLLSEDSKYGSEKC</sequence>
<reference evidence="2" key="1">
    <citation type="submission" date="2020-08" db="EMBL/GenBank/DDBJ databases">
        <title>Multicomponent nature underlies the extraordinary mechanical properties of spider dragline silk.</title>
        <authorList>
            <person name="Kono N."/>
            <person name="Nakamura H."/>
            <person name="Mori M."/>
            <person name="Yoshida Y."/>
            <person name="Ohtoshi R."/>
            <person name="Malay A.D."/>
            <person name="Moran D.A.P."/>
            <person name="Tomita M."/>
            <person name="Numata K."/>
            <person name="Arakawa K."/>
        </authorList>
    </citation>
    <scope>NUCLEOTIDE SEQUENCE</scope>
</reference>
<evidence type="ECO:0000313" key="3">
    <source>
        <dbReference type="Proteomes" id="UP000887159"/>
    </source>
</evidence>
<evidence type="ECO:0000256" key="1">
    <source>
        <dbReference type="SAM" id="MobiDB-lite"/>
    </source>
</evidence>
<protein>
    <submittedName>
        <fullName evidence="2">Uncharacterized protein</fullName>
    </submittedName>
</protein>
<gene>
    <name evidence="2" type="ORF">TNCV_2691811</name>
</gene>
<comment type="caution">
    <text evidence="2">The sequence shown here is derived from an EMBL/GenBank/DDBJ whole genome shotgun (WGS) entry which is preliminary data.</text>
</comment>
<keyword evidence="3" id="KW-1185">Reference proteome</keyword>
<organism evidence="2 3">
    <name type="scientific">Trichonephila clavipes</name>
    <name type="common">Golden silk orbweaver</name>
    <name type="synonym">Nephila clavipes</name>
    <dbReference type="NCBI Taxonomy" id="2585209"/>
    <lineage>
        <taxon>Eukaryota</taxon>
        <taxon>Metazoa</taxon>
        <taxon>Ecdysozoa</taxon>
        <taxon>Arthropoda</taxon>
        <taxon>Chelicerata</taxon>
        <taxon>Arachnida</taxon>
        <taxon>Araneae</taxon>
        <taxon>Araneomorphae</taxon>
        <taxon>Entelegynae</taxon>
        <taxon>Araneoidea</taxon>
        <taxon>Nephilidae</taxon>
        <taxon>Trichonephila</taxon>
    </lineage>
</organism>
<dbReference type="AlphaFoldDB" id="A0A8X7BAD5"/>
<proteinExistence type="predicted"/>
<evidence type="ECO:0000313" key="2">
    <source>
        <dbReference type="EMBL" id="GFY24990.1"/>
    </source>
</evidence>
<accession>A0A8X7BAD5</accession>
<feature type="region of interest" description="Disordered" evidence="1">
    <location>
        <begin position="1"/>
        <end position="34"/>
    </location>
</feature>
<feature type="compositionally biased region" description="Low complexity" evidence="1">
    <location>
        <begin position="21"/>
        <end position="34"/>
    </location>
</feature>
<dbReference type="EMBL" id="BMAU01021370">
    <property type="protein sequence ID" value="GFY24990.1"/>
    <property type="molecule type" value="Genomic_DNA"/>
</dbReference>